<dbReference type="PANTHER" id="PTHR30093:SF2">
    <property type="entry name" value="TYPE II SECRETION SYSTEM PROTEIN H"/>
    <property type="match status" value="1"/>
</dbReference>
<dbReference type="InterPro" id="IPR045584">
    <property type="entry name" value="Pilin-like"/>
</dbReference>
<accession>A0A2S8F0A6</accession>
<dbReference type="NCBIfam" id="TIGR02532">
    <property type="entry name" value="IV_pilin_GFxxxE"/>
    <property type="match status" value="1"/>
</dbReference>
<evidence type="ECO:0000256" key="1">
    <source>
        <dbReference type="SAM" id="Phobius"/>
    </source>
</evidence>
<dbReference type="SUPFAM" id="SSF54523">
    <property type="entry name" value="Pili subunits"/>
    <property type="match status" value="1"/>
</dbReference>
<dbReference type="AlphaFoldDB" id="A0A2S8F0A6"/>
<gene>
    <name evidence="3" type="ORF">C5Y96_25975</name>
</gene>
<keyword evidence="1" id="KW-0812">Transmembrane</keyword>
<sequence>MARSNNIQCCIVFLSLFVIIGFGALMLSQQPRRGIMPAIPQHVRVRGAFTLVELLVVIAIIGVLIALLLPAVQQAREAARRMQCTNNLKQLGLAMHNFHDTYGKLPPMSHEDFGNDNTQANWGWAMLVMPQMELGNVVEQLDPTQGTSVSRNWPQKTSGNTLHGAVANTNLLKILQTPIDAFMCPSTAGPELNESKPVPYDSGNGTTYLARSDYIVVNDKDMIYRGSSTDHPDGCFIWSRYSPVVNFANITDGLSNTLLVGERCYQLGGELIGSGVVFGHAGNDDGAHSTKGVQMGYFYVGGATNYPINSTVSNADNAHRQGFASNHPGGANFVLGDGSVRFIPETIDHNPDGGNNDVPNSTLERLVQKDDGQVVGSF</sequence>
<dbReference type="InterPro" id="IPR027558">
    <property type="entry name" value="Pre_pil_HX9DG_C"/>
</dbReference>
<keyword evidence="1" id="KW-1133">Transmembrane helix</keyword>
<organism evidence="3 4">
    <name type="scientific">Blastopirellula marina</name>
    <dbReference type="NCBI Taxonomy" id="124"/>
    <lineage>
        <taxon>Bacteria</taxon>
        <taxon>Pseudomonadati</taxon>
        <taxon>Planctomycetota</taxon>
        <taxon>Planctomycetia</taxon>
        <taxon>Pirellulales</taxon>
        <taxon>Pirellulaceae</taxon>
        <taxon>Blastopirellula</taxon>
    </lineage>
</organism>
<dbReference type="NCBIfam" id="TIGR04294">
    <property type="entry name" value="pre_pil_HX9DG"/>
    <property type="match status" value="1"/>
</dbReference>
<dbReference type="InterPro" id="IPR012902">
    <property type="entry name" value="N_methyl_site"/>
</dbReference>
<comment type="caution">
    <text evidence="3">The sequence shown here is derived from an EMBL/GenBank/DDBJ whole genome shotgun (WGS) entry which is preliminary data.</text>
</comment>
<dbReference type="InterPro" id="IPR011453">
    <property type="entry name" value="DUF1559"/>
</dbReference>
<proteinExistence type="predicted"/>
<evidence type="ECO:0000313" key="4">
    <source>
        <dbReference type="Proteomes" id="UP000240009"/>
    </source>
</evidence>
<dbReference type="Pfam" id="PF07596">
    <property type="entry name" value="SBP_bac_10"/>
    <property type="match status" value="1"/>
</dbReference>
<feature type="transmembrane region" description="Helical" evidence="1">
    <location>
        <begin position="7"/>
        <end position="28"/>
    </location>
</feature>
<feature type="transmembrane region" description="Helical" evidence="1">
    <location>
        <begin position="48"/>
        <end position="72"/>
    </location>
</feature>
<dbReference type="Pfam" id="PF07963">
    <property type="entry name" value="N_methyl"/>
    <property type="match status" value="1"/>
</dbReference>
<keyword evidence="1" id="KW-0472">Membrane</keyword>
<protein>
    <submittedName>
        <fullName evidence="3">Prepilin-type cleavage/methylation domain-containing protein</fullName>
    </submittedName>
</protein>
<feature type="domain" description="DUF1559" evidence="2">
    <location>
        <begin position="73"/>
        <end position="349"/>
    </location>
</feature>
<dbReference type="Gene3D" id="3.30.700.10">
    <property type="entry name" value="Glycoprotein, Type 4 Pilin"/>
    <property type="match status" value="1"/>
</dbReference>
<name>A0A2S8F0A6_9BACT</name>
<dbReference type="EMBL" id="PUIA01000085">
    <property type="protein sequence ID" value="PQO25344.1"/>
    <property type="molecule type" value="Genomic_DNA"/>
</dbReference>
<dbReference type="PANTHER" id="PTHR30093">
    <property type="entry name" value="GENERAL SECRETION PATHWAY PROTEIN G"/>
    <property type="match status" value="1"/>
</dbReference>
<reference evidence="3 4" key="1">
    <citation type="submission" date="2018-02" db="EMBL/GenBank/DDBJ databases">
        <title>Comparative genomes isolates from brazilian mangrove.</title>
        <authorList>
            <person name="Araujo J.E."/>
            <person name="Taketani R.G."/>
            <person name="Silva M.C.P."/>
            <person name="Loureco M.V."/>
            <person name="Andreote F.D."/>
        </authorList>
    </citation>
    <scope>NUCLEOTIDE SEQUENCE [LARGE SCALE GENOMIC DNA]</scope>
    <source>
        <strain evidence="3 4">HEX-2 MGV</strain>
    </source>
</reference>
<evidence type="ECO:0000259" key="2">
    <source>
        <dbReference type="Pfam" id="PF07596"/>
    </source>
</evidence>
<dbReference type="Proteomes" id="UP000240009">
    <property type="component" value="Unassembled WGS sequence"/>
</dbReference>
<evidence type="ECO:0000313" key="3">
    <source>
        <dbReference type="EMBL" id="PQO25344.1"/>
    </source>
</evidence>